<sequence>MLIAANISVNFGELVLVLLTSDKFVHIVELKYTKAGYELVRNQSIHVMDESDEELGEKILGTNELQKIVFCSDGPDKPLIKSLKNILKAESKKFIFVEDMGNKKYIGAGVIEESKWILNKKHTKFHVLPTTARPYIIGFECGKEEFSIFMEDDTVAIPYEKIVIASKSSLNHFIGYYDLEKRKLCRLETFALGDYNCHEYEITLKVDVHNEPSYAIRGIIVQQIIDFPSSCNEKMNDEDYEEFERCPVIGFYGNHSFICIWDDTKEEYKFLDIWGGQWGKPMHIAFDKEKPYFGKAAEETFRKLGKFVVCGKLRNVFY</sequence>
<reference evidence="2" key="1">
    <citation type="submission" date="2022-11" db="UniProtKB">
        <authorList>
            <consortium name="WormBaseParasite"/>
        </authorList>
    </citation>
    <scope>IDENTIFICATION</scope>
</reference>
<name>A0A914R0V9_9BILA</name>
<evidence type="ECO:0000313" key="2">
    <source>
        <dbReference type="WBParaSite" id="PDA_v2.g9880.t1"/>
    </source>
</evidence>
<accession>A0A914R0V9</accession>
<evidence type="ECO:0000313" key="1">
    <source>
        <dbReference type="Proteomes" id="UP000887578"/>
    </source>
</evidence>
<proteinExistence type="predicted"/>
<dbReference type="AlphaFoldDB" id="A0A914R0V9"/>
<protein>
    <submittedName>
        <fullName evidence="2">Uncharacterized protein</fullName>
    </submittedName>
</protein>
<organism evidence="1 2">
    <name type="scientific">Panagrolaimus davidi</name>
    <dbReference type="NCBI Taxonomy" id="227884"/>
    <lineage>
        <taxon>Eukaryota</taxon>
        <taxon>Metazoa</taxon>
        <taxon>Ecdysozoa</taxon>
        <taxon>Nematoda</taxon>
        <taxon>Chromadorea</taxon>
        <taxon>Rhabditida</taxon>
        <taxon>Tylenchina</taxon>
        <taxon>Panagrolaimomorpha</taxon>
        <taxon>Panagrolaimoidea</taxon>
        <taxon>Panagrolaimidae</taxon>
        <taxon>Panagrolaimus</taxon>
    </lineage>
</organism>
<dbReference type="WBParaSite" id="PDA_v2.g9880.t1">
    <property type="protein sequence ID" value="PDA_v2.g9880.t1"/>
    <property type="gene ID" value="PDA_v2.g9880"/>
</dbReference>
<dbReference type="Proteomes" id="UP000887578">
    <property type="component" value="Unplaced"/>
</dbReference>
<keyword evidence="1" id="KW-1185">Reference proteome</keyword>